<dbReference type="EMBL" id="AOHW01000045">
    <property type="protein sequence ID" value="ELY37760.1"/>
    <property type="molecule type" value="Genomic_DNA"/>
</dbReference>
<dbReference type="InterPro" id="IPR044855">
    <property type="entry name" value="CoA-Trfase_III_dom3_sf"/>
</dbReference>
<dbReference type="eggNOG" id="arCOG02304">
    <property type="taxonomic scope" value="Archaea"/>
</dbReference>
<dbReference type="SUPFAM" id="SSF89796">
    <property type="entry name" value="CoA-transferase family III (CaiB/BaiF)"/>
    <property type="match status" value="1"/>
</dbReference>
<proteinExistence type="predicted"/>
<dbReference type="GO" id="GO:0008410">
    <property type="term" value="F:CoA-transferase activity"/>
    <property type="evidence" value="ECO:0007669"/>
    <property type="project" value="TreeGrafter"/>
</dbReference>
<name>L9VKM4_9EURY</name>
<protein>
    <submittedName>
        <fullName evidence="3">L-carnitine dehydratase/bile acid-inducible protein F</fullName>
    </submittedName>
</protein>
<dbReference type="Proteomes" id="UP000011599">
    <property type="component" value="Unassembled WGS sequence"/>
</dbReference>
<evidence type="ECO:0000256" key="2">
    <source>
        <dbReference type="SAM" id="MobiDB-lite"/>
    </source>
</evidence>
<dbReference type="PANTHER" id="PTHR48207:SF3">
    <property type="entry name" value="SUCCINATE--HYDROXYMETHYLGLUTARATE COA-TRANSFERASE"/>
    <property type="match status" value="1"/>
</dbReference>
<dbReference type="InterPro" id="IPR023606">
    <property type="entry name" value="CoA-Trfase_III_dom_1_sf"/>
</dbReference>
<organism evidence="3 4">
    <name type="scientific">Natronorubrum tibetense GA33</name>
    <dbReference type="NCBI Taxonomy" id="1114856"/>
    <lineage>
        <taxon>Archaea</taxon>
        <taxon>Methanobacteriati</taxon>
        <taxon>Methanobacteriota</taxon>
        <taxon>Stenosarchaea group</taxon>
        <taxon>Halobacteria</taxon>
        <taxon>Halobacteriales</taxon>
        <taxon>Natrialbaceae</taxon>
        <taxon>Natronorubrum</taxon>
    </lineage>
</organism>
<dbReference type="Pfam" id="PF02515">
    <property type="entry name" value="CoA_transf_3"/>
    <property type="match status" value="1"/>
</dbReference>
<dbReference type="PATRIC" id="fig|1114856.3.peg.4065"/>
<evidence type="ECO:0000313" key="3">
    <source>
        <dbReference type="EMBL" id="ELY37760.1"/>
    </source>
</evidence>
<keyword evidence="1" id="KW-0808">Transferase</keyword>
<sequence>MILEEYASTTHGSRSNDGIPVRGGPRKREKRSTNADGDRRDAIMNLEDYTVLDLTWLLPGPYGTMLLADMGAEVVKIEEPTRGDYARWLEPEVESTDSGALFHSVNRNKKSVTLDLKSEAGREAFLELAADADVVFEQFRPGVVDRLGIGYDDVREVNKDIVYCSLSGYGQDGPYSDRVGHDINYVGVAGLMNDTVSKDGTFPAVPAYQIGDKVGGMFSAFMITSALLDREAGNGGQYLDVSMTDVVASLSTGQSWRAFMSDELPEEERSPAAMEAPCYNVYETKDGKYVTIAPREEKFWDQFLEELGREDLTEYQFATGDDAEYAREELQSEFEKRTRDEWEEYLSDETMFAPINEFDEVFEHPQLRSREMVREMDIGDGEFSYVGFPAKSSSDIDDMRTPAPEFGEHTDEILSRVLSEERLDELEKNDVV</sequence>
<dbReference type="PANTHER" id="PTHR48207">
    <property type="entry name" value="SUCCINATE--HYDROXYMETHYLGLUTARATE COA-TRANSFERASE"/>
    <property type="match status" value="1"/>
</dbReference>
<dbReference type="AlphaFoldDB" id="L9VKM4"/>
<dbReference type="Gene3D" id="3.30.1540.10">
    <property type="entry name" value="formyl-coa transferase, domain 3"/>
    <property type="match status" value="1"/>
</dbReference>
<keyword evidence="4" id="KW-1185">Reference proteome</keyword>
<feature type="region of interest" description="Disordered" evidence="2">
    <location>
        <begin position="1"/>
        <end position="39"/>
    </location>
</feature>
<evidence type="ECO:0000256" key="1">
    <source>
        <dbReference type="ARBA" id="ARBA00022679"/>
    </source>
</evidence>
<evidence type="ECO:0000313" key="4">
    <source>
        <dbReference type="Proteomes" id="UP000011599"/>
    </source>
</evidence>
<gene>
    <name evidence="3" type="ORF">C496_19670</name>
</gene>
<feature type="region of interest" description="Disordered" evidence="2">
    <location>
        <begin position="390"/>
        <end position="411"/>
    </location>
</feature>
<dbReference type="STRING" id="1114856.GCA_000383975_04229"/>
<accession>L9VKM4</accession>
<feature type="compositionally biased region" description="Polar residues" evidence="2">
    <location>
        <begin position="7"/>
        <end position="16"/>
    </location>
</feature>
<dbReference type="Gene3D" id="3.40.50.10540">
    <property type="entry name" value="Crotonobetainyl-coa:carnitine coa-transferase, domain 1"/>
    <property type="match status" value="1"/>
</dbReference>
<reference evidence="3 4" key="1">
    <citation type="journal article" date="2014" name="PLoS Genet.">
        <title>Phylogenetically driven sequencing of extremely halophilic archaea reveals strategies for static and dynamic osmo-response.</title>
        <authorList>
            <person name="Becker E.A."/>
            <person name="Seitzer P.M."/>
            <person name="Tritt A."/>
            <person name="Larsen D."/>
            <person name="Krusor M."/>
            <person name="Yao A.I."/>
            <person name="Wu D."/>
            <person name="Madern D."/>
            <person name="Eisen J.A."/>
            <person name="Darling A.E."/>
            <person name="Facciotti M.T."/>
        </authorList>
    </citation>
    <scope>NUCLEOTIDE SEQUENCE [LARGE SCALE GENOMIC DNA]</scope>
    <source>
        <strain evidence="3 4">GA33</strain>
    </source>
</reference>
<dbReference type="InterPro" id="IPR003673">
    <property type="entry name" value="CoA-Trfase_fam_III"/>
</dbReference>
<dbReference type="InterPro" id="IPR050483">
    <property type="entry name" value="CoA-transferase_III_domain"/>
</dbReference>
<comment type="caution">
    <text evidence="3">The sequence shown here is derived from an EMBL/GenBank/DDBJ whole genome shotgun (WGS) entry which is preliminary data.</text>
</comment>